<feature type="region of interest" description="Disordered" evidence="1">
    <location>
        <begin position="34"/>
        <end position="155"/>
    </location>
</feature>
<feature type="compositionally biased region" description="Low complexity" evidence="1">
    <location>
        <begin position="134"/>
        <end position="148"/>
    </location>
</feature>
<reference evidence="2 3" key="1">
    <citation type="submission" date="2024-01" db="EMBL/GenBank/DDBJ databases">
        <authorList>
            <person name="Allen C."/>
            <person name="Tagirdzhanova G."/>
        </authorList>
    </citation>
    <scope>NUCLEOTIDE SEQUENCE [LARGE SCALE GENOMIC DNA]</scope>
    <source>
        <strain evidence="2 3">CBS 119000</strain>
    </source>
</reference>
<evidence type="ECO:0000256" key="1">
    <source>
        <dbReference type="SAM" id="MobiDB-lite"/>
    </source>
</evidence>
<dbReference type="EMBL" id="CAWUON010000019">
    <property type="protein sequence ID" value="CAK7266529.1"/>
    <property type="molecule type" value="Genomic_DNA"/>
</dbReference>
<gene>
    <name evidence="2" type="ORF">SEPCBS119000_002075</name>
</gene>
<feature type="region of interest" description="Disordered" evidence="1">
    <location>
        <begin position="310"/>
        <end position="353"/>
    </location>
</feature>
<feature type="compositionally biased region" description="Low complexity" evidence="1">
    <location>
        <begin position="267"/>
        <end position="279"/>
    </location>
</feature>
<feature type="compositionally biased region" description="Polar residues" evidence="1">
    <location>
        <begin position="198"/>
        <end position="208"/>
    </location>
</feature>
<feature type="compositionally biased region" description="Low complexity" evidence="1">
    <location>
        <begin position="49"/>
        <end position="64"/>
    </location>
</feature>
<feature type="compositionally biased region" description="Low complexity" evidence="1">
    <location>
        <begin position="244"/>
        <end position="253"/>
    </location>
</feature>
<proteinExistence type="predicted"/>
<comment type="caution">
    <text evidence="2">The sequence shown here is derived from an EMBL/GenBank/DDBJ whole genome shotgun (WGS) entry which is preliminary data.</text>
</comment>
<protein>
    <submittedName>
        <fullName evidence="2">Uncharacterized protein</fullName>
    </submittedName>
</protein>
<sequence length="441" mass="45122">MPRIAISGANRAAATCYGFLAGATAPVRFASTSATPAPLKTTKPRAPRTPKAPSLAASSPATPTIVAAADIPQSSPTVSTTRKRATGKTAAEEEGAAVASAAPVKATRGRKKKEVEPADGDGIPAPAPVKRTRSSASKTAASVAAKTPTTRKRSAATLAKIAATEEAEEEATDTATATAATELETLAPSPSPHLTPAFTPSVTAPNSDPTLARTTAAPAAAATKASTSARKTTVRTTEVKKKPAVTAPTTAPTLAHEAIPSVSSRFASAKSTNASTKASVSPPTPQEKADAAASQEEALAELKRLRLAAAPPSIPQPGPGLAASNPGRAHPTVDPNTRASTSRGADATDMPNIVDTPEYKKATRQWTSLIVAMPILLVTSYFLFDRLALGHMPTDLTKYREKLQDAVDQLGEAATNALGGESRSPDGARNDEESALKETPQ</sequence>
<organism evidence="2 3">
    <name type="scientific">Sporothrix epigloea</name>
    <dbReference type="NCBI Taxonomy" id="1892477"/>
    <lineage>
        <taxon>Eukaryota</taxon>
        <taxon>Fungi</taxon>
        <taxon>Dikarya</taxon>
        <taxon>Ascomycota</taxon>
        <taxon>Pezizomycotina</taxon>
        <taxon>Sordariomycetes</taxon>
        <taxon>Sordariomycetidae</taxon>
        <taxon>Ophiostomatales</taxon>
        <taxon>Ophiostomataceae</taxon>
        <taxon>Sporothrix</taxon>
    </lineage>
</organism>
<feature type="region of interest" description="Disordered" evidence="1">
    <location>
        <begin position="410"/>
        <end position="441"/>
    </location>
</feature>
<name>A0ABP0DE69_9PEZI</name>
<keyword evidence="3" id="KW-1185">Reference proteome</keyword>
<feature type="compositionally biased region" description="Low complexity" evidence="1">
    <location>
        <begin position="209"/>
        <end position="236"/>
    </location>
</feature>
<feature type="compositionally biased region" description="Low complexity" evidence="1">
    <location>
        <begin position="96"/>
        <end position="106"/>
    </location>
</feature>
<dbReference type="Proteomes" id="UP001642502">
    <property type="component" value="Unassembled WGS sequence"/>
</dbReference>
<feature type="compositionally biased region" description="Polar residues" evidence="1">
    <location>
        <begin position="334"/>
        <end position="343"/>
    </location>
</feature>
<evidence type="ECO:0000313" key="2">
    <source>
        <dbReference type="EMBL" id="CAK7266529.1"/>
    </source>
</evidence>
<accession>A0ABP0DE69</accession>
<feature type="region of interest" description="Disordered" evidence="1">
    <location>
        <begin position="186"/>
        <end position="296"/>
    </location>
</feature>
<feature type="compositionally biased region" description="Basic and acidic residues" evidence="1">
    <location>
        <begin position="423"/>
        <end position="441"/>
    </location>
</feature>
<evidence type="ECO:0000313" key="3">
    <source>
        <dbReference type="Proteomes" id="UP001642502"/>
    </source>
</evidence>